<proteinExistence type="predicted"/>
<dbReference type="Proteomes" id="UP000467201">
    <property type="component" value="Chromosome"/>
</dbReference>
<dbReference type="AlphaFoldDB" id="A0A7I7VQR6"/>
<protein>
    <submittedName>
        <fullName evidence="1">Uncharacterized protein</fullName>
    </submittedName>
</protein>
<dbReference type="EMBL" id="AP022605">
    <property type="protein sequence ID" value="BBZ07370.1"/>
    <property type="molecule type" value="Genomic_DNA"/>
</dbReference>
<name>A0A7I7VQR6_9MYCO</name>
<evidence type="ECO:0000313" key="2">
    <source>
        <dbReference type="Proteomes" id="UP000467201"/>
    </source>
</evidence>
<sequence>MTTFDEKKLSAVPISWFSIVGRTSGPNSGAMWARLPSMPNSRGGSDNAHQNAALADSENIESSQLFDNVRITTARTWCREGSTGDRWAVMTRPALLTTGVTAQKGYCRGGTPWW</sequence>
<reference evidence="1 2" key="1">
    <citation type="journal article" date="2019" name="Emerg. Microbes Infect.">
        <title>Comprehensive subspecies identification of 175 nontuberculous mycobacteria species based on 7547 genomic profiles.</title>
        <authorList>
            <person name="Matsumoto Y."/>
            <person name="Kinjo T."/>
            <person name="Motooka D."/>
            <person name="Nabeya D."/>
            <person name="Jung N."/>
            <person name="Uechi K."/>
            <person name="Horii T."/>
            <person name="Iida T."/>
            <person name="Fujita J."/>
            <person name="Nakamura S."/>
        </authorList>
    </citation>
    <scope>NUCLEOTIDE SEQUENCE [LARGE SCALE GENOMIC DNA]</scope>
    <source>
        <strain evidence="1 2">JCM 12405</strain>
    </source>
</reference>
<dbReference type="KEGG" id="mdr:MDOR_15390"/>
<organism evidence="1 2">
    <name type="scientific">Mycolicibacterium doricum</name>
    <dbReference type="NCBI Taxonomy" id="126673"/>
    <lineage>
        <taxon>Bacteria</taxon>
        <taxon>Bacillati</taxon>
        <taxon>Actinomycetota</taxon>
        <taxon>Actinomycetes</taxon>
        <taxon>Mycobacteriales</taxon>
        <taxon>Mycobacteriaceae</taxon>
        <taxon>Mycolicibacterium</taxon>
    </lineage>
</organism>
<evidence type="ECO:0000313" key="1">
    <source>
        <dbReference type="EMBL" id="BBZ07370.1"/>
    </source>
</evidence>
<gene>
    <name evidence="1" type="ORF">MDOR_15390</name>
</gene>
<accession>A0A7I7VQR6</accession>